<keyword evidence="5" id="KW-0049">Antioxidant</keyword>
<evidence type="ECO:0000256" key="4">
    <source>
        <dbReference type="ARBA" id="ARBA00022559"/>
    </source>
</evidence>
<evidence type="ECO:0000256" key="2">
    <source>
        <dbReference type="ARBA" id="ARBA00011245"/>
    </source>
</evidence>
<evidence type="ECO:0000256" key="10">
    <source>
        <dbReference type="ARBA" id="ARBA00038489"/>
    </source>
</evidence>
<dbReference type="InterPro" id="IPR036249">
    <property type="entry name" value="Thioredoxin-like_sf"/>
</dbReference>
<evidence type="ECO:0000259" key="14">
    <source>
        <dbReference type="PROSITE" id="PS51352"/>
    </source>
</evidence>
<organism evidence="15 16">
    <name type="scientific">Usitatibacter rugosus</name>
    <dbReference type="NCBI Taxonomy" id="2732067"/>
    <lineage>
        <taxon>Bacteria</taxon>
        <taxon>Pseudomonadati</taxon>
        <taxon>Pseudomonadota</taxon>
        <taxon>Betaproteobacteria</taxon>
        <taxon>Nitrosomonadales</taxon>
        <taxon>Usitatibacteraceae</taxon>
        <taxon>Usitatibacter</taxon>
    </lineage>
</organism>
<protein>
    <recommendedName>
        <fullName evidence="3">thioredoxin-dependent peroxiredoxin</fullName>
        <ecNumber evidence="3">1.11.1.24</ecNumber>
    </recommendedName>
    <alternativeName>
        <fullName evidence="9">Thioredoxin peroxidase</fullName>
    </alternativeName>
    <alternativeName>
        <fullName evidence="11">Thioredoxin-dependent peroxiredoxin Bcp</fullName>
    </alternativeName>
</protein>
<dbReference type="FunFam" id="3.40.30.10:FF:000007">
    <property type="entry name" value="Thioredoxin-dependent thiol peroxidase"/>
    <property type="match status" value="1"/>
</dbReference>
<feature type="domain" description="Thioredoxin" evidence="14">
    <location>
        <begin position="1"/>
        <end position="153"/>
    </location>
</feature>
<dbReference type="GO" id="GO:0045454">
    <property type="term" value="P:cell redox homeostasis"/>
    <property type="evidence" value="ECO:0007669"/>
    <property type="project" value="TreeGrafter"/>
</dbReference>
<comment type="function">
    <text evidence="1">Thiol-specific peroxidase that catalyzes the reduction of hydrogen peroxide and organic hydroperoxides to water and alcohols, respectively. Plays a role in cell protection against oxidative stress by detoxifying peroxides and as sensor of hydrogen peroxide-mediated signaling events.</text>
</comment>
<proteinExistence type="inferred from homology"/>
<dbReference type="InterPro" id="IPR050924">
    <property type="entry name" value="Peroxiredoxin_BCP/PrxQ"/>
</dbReference>
<dbReference type="InterPro" id="IPR000866">
    <property type="entry name" value="AhpC/TSA"/>
</dbReference>
<evidence type="ECO:0000256" key="12">
    <source>
        <dbReference type="ARBA" id="ARBA00049091"/>
    </source>
</evidence>
<dbReference type="Pfam" id="PF00578">
    <property type="entry name" value="AhpC-TSA"/>
    <property type="match status" value="1"/>
</dbReference>
<dbReference type="GO" id="GO:0034599">
    <property type="term" value="P:cellular response to oxidative stress"/>
    <property type="evidence" value="ECO:0007669"/>
    <property type="project" value="TreeGrafter"/>
</dbReference>
<dbReference type="KEGG" id="uru:DSM104443_02019"/>
<dbReference type="EMBL" id="CP053069">
    <property type="protein sequence ID" value="QJR10949.1"/>
    <property type="molecule type" value="Genomic_DNA"/>
</dbReference>
<dbReference type="CDD" id="cd03017">
    <property type="entry name" value="PRX_BCP"/>
    <property type="match status" value="1"/>
</dbReference>
<gene>
    <name evidence="15" type="primary">bcp_2</name>
    <name evidence="15" type="ORF">DSM104443_02019</name>
</gene>
<keyword evidence="8" id="KW-0676">Redox-active center</keyword>
<comment type="subunit">
    <text evidence="2">Monomer.</text>
</comment>
<keyword evidence="7" id="KW-1015">Disulfide bond</keyword>
<dbReference type="GO" id="GO:0005737">
    <property type="term" value="C:cytoplasm"/>
    <property type="evidence" value="ECO:0007669"/>
    <property type="project" value="TreeGrafter"/>
</dbReference>
<evidence type="ECO:0000313" key="16">
    <source>
        <dbReference type="Proteomes" id="UP000501534"/>
    </source>
</evidence>
<evidence type="ECO:0000256" key="8">
    <source>
        <dbReference type="ARBA" id="ARBA00023284"/>
    </source>
</evidence>
<feature type="active site" description="Cysteine sulfenic acid (-SOH) intermediate; for peroxidase activity" evidence="13">
    <location>
        <position position="42"/>
    </location>
</feature>
<keyword evidence="16" id="KW-1185">Reference proteome</keyword>
<evidence type="ECO:0000256" key="3">
    <source>
        <dbReference type="ARBA" id="ARBA00013017"/>
    </source>
</evidence>
<name>A0A6M4GUD5_9PROT</name>
<keyword evidence="6 15" id="KW-0560">Oxidoreductase</keyword>
<dbReference type="InterPro" id="IPR013766">
    <property type="entry name" value="Thioredoxin_domain"/>
</dbReference>
<dbReference type="SUPFAM" id="SSF52833">
    <property type="entry name" value="Thioredoxin-like"/>
    <property type="match status" value="1"/>
</dbReference>
<comment type="similarity">
    <text evidence="10">Belongs to the peroxiredoxin family. BCP/PrxQ subfamily.</text>
</comment>
<dbReference type="PANTHER" id="PTHR42801:SF4">
    <property type="entry name" value="AHPC_TSA FAMILY PROTEIN"/>
    <property type="match status" value="1"/>
</dbReference>
<evidence type="ECO:0000256" key="5">
    <source>
        <dbReference type="ARBA" id="ARBA00022862"/>
    </source>
</evidence>
<evidence type="ECO:0000256" key="6">
    <source>
        <dbReference type="ARBA" id="ARBA00023002"/>
    </source>
</evidence>
<dbReference type="Proteomes" id="UP000501534">
    <property type="component" value="Chromosome"/>
</dbReference>
<keyword evidence="4 15" id="KW-0575">Peroxidase</keyword>
<accession>A0A6M4GUD5</accession>
<dbReference type="PANTHER" id="PTHR42801">
    <property type="entry name" value="THIOREDOXIN-DEPENDENT PEROXIDE REDUCTASE"/>
    <property type="match status" value="1"/>
</dbReference>
<dbReference type="InterPro" id="IPR024706">
    <property type="entry name" value="Peroxiredoxin_AhpC-typ"/>
</dbReference>
<dbReference type="AlphaFoldDB" id="A0A6M4GUD5"/>
<reference evidence="15 16" key="1">
    <citation type="submission" date="2020-04" db="EMBL/GenBank/DDBJ databases">
        <title>Usitatibacter rugosus gen. nov., sp. nov. and Usitatibacter palustris sp. nov., novel members of Usitatibacteraceae fam. nov. within the order Nitrosomonadales isolated from soil.</title>
        <authorList>
            <person name="Huber K.J."/>
            <person name="Neumann-Schaal M."/>
            <person name="Geppert A."/>
            <person name="Luckner M."/>
            <person name="Wanner G."/>
            <person name="Overmann J."/>
        </authorList>
    </citation>
    <scope>NUCLEOTIDE SEQUENCE [LARGE SCALE GENOMIC DNA]</scope>
    <source>
        <strain evidence="15 16">0125_3</strain>
    </source>
</reference>
<evidence type="ECO:0000256" key="7">
    <source>
        <dbReference type="ARBA" id="ARBA00023157"/>
    </source>
</evidence>
<evidence type="ECO:0000256" key="1">
    <source>
        <dbReference type="ARBA" id="ARBA00003330"/>
    </source>
</evidence>
<evidence type="ECO:0000256" key="9">
    <source>
        <dbReference type="ARBA" id="ARBA00032824"/>
    </source>
</evidence>
<comment type="catalytic activity">
    <reaction evidence="12">
        <text>a hydroperoxide + [thioredoxin]-dithiol = an alcohol + [thioredoxin]-disulfide + H2O</text>
        <dbReference type="Rhea" id="RHEA:62620"/>
        <dbReference type="Rhea" id="RHEA-COMP:10698"/>
        <dbReference type="Rhea" id="RHEA-COMP:10700"/>
        <dbReference type="ChEBI" id="CHEBI:15377"/>
        <dbReference type="ChEBI" id="CHEBI:29950"/>
        <dbReference type="ChEBI" id="CHEBI:30879"/>
        <dbReference type="ChEBI" id="CHEBI:35924"/>
        <dbReference type="ChEBI" id="CHEBI:50058"/>
        <dbReference type="EC" id="1.11.1.24"/>
    </reaction>
</comment>
<dbReference type="Gene3D" id="3.40.30.10">
    <property type="entry name" value="Glutaredoxin"/>
    <property type="match status" value="1"/>
</dbReference>
<dbReference type="RefSeq" id="WP_171091869.1">
    <property type="nucleotide sequence ID" value="NZ_CP053069.1"/>
</dbReference>
<evidence type="ECO:0000313" key="15">
    <source>
        <dbReference type="EMBL" id="QJR10949.1"/>
    </source>
</evidence>
<sequence length="153" mass="17298">MSEPPALPDFELPATGNQRFRLSAYNAPFVLYFYPKDNTPGCTIEGEAFRDLHPEFVKAGVAVFGVSRDSVASHEKFKSKFSFPFELLSDADEEVCLGFGVMKMKNMYGKQVRGVERSTFVIDRSGRIVREWRGVRVPGHAQEVLEFVRSARL</sequence>
<dbReference type="EC" id="1.11.1.24" evidence="3"/>
<evidence type="ECO:0000256" key="11">
    <source>
        <dbReference type="ARBA" id="ARBA00042639"/>
    </source>
</evidence>
<dbReference type="GO" id="GO:0008379">
    <property type="term" value="F:thioredoxin peroxidase activity"/>
    <property type="evidence" value="ECO:0007669"/>
    <property type="project" value="TreeGrafter"/>
</dbReference>
<dbReference type="PIRSF" id="PIRSF000239">
    <property type="entry name" value="AHPC"/>
    <property type="match status" value="1"/>
</dbReference>
<dbReference type="PROSITE" id="PS51352">
    <property type="entry name" value="THIOREDOXIN_2"/>
    <property type="match status" value="1"/>
</dbReference>
<evidence type="ECO:0000256" key="13">
    <source>
        <dbReference type="PIRSR" id="PIRSR000239-1"/>
    </source>
</evidence>